<dbReference type="Proteomes" id="UP000654075">
    <property type="component" value="Unassembled WGS sequence"/>
</dbReference>
<evidence type="ECO:0000313" key="2">
    <source>
        <dbReference type="EMBL" id="CAE8683287.1"/>
    </source>
</evidence>
<evidence type="ECO:0000313" key="4">
    <source>
        <dbReference type="Proteomes" id="UP000654075"/>
    </source>
</evidence>
<sequence length="158" mass="17149">MHLLIEKLLDEFHVVQTWVSLAAAEVVAVLPPPFLPLPGHALALLHKLHKLIMTWIALCRRKRLCAVIDLWRQGIALQGLEEAREVLNGLALGISSSPTSGKLAPAPPAIPPSFTLPLNPLDTPHQLSMQTYIAVITVVLDYTLLTATVDGNNPAPLK</sequence>
<name>A0A813JS21_POLGL</name>
<dbReference type="Proteomes" id="UP000626109">
    <property type="component" value="Unassembled WGS sequence"/>
</dbReference>
<evidence type="ECO:0000313" key="1">
    <source>
        <dbReference type="EMBL" id="CAE8613033.1"/>
    </source>
</evidence>
<accession>A0A813JS21</accession>
<proteinExistence type="predicted"/>
<dbReference type="EMBL" id="CAJNNV010025195">
    <property type="protein sequence ID" value="CAE8613033.1"/>
    <property type="molecule type" value="Genomic_DNA"/>
</dbReference>
<dbReference type="AlphaFoldDB" id="A0A813JS21"/>
<keyword evidence="4" id="KW-1185">Reference proteome</keyword>
<evidence type="ECO:0000313" key="3">
    <source>
        <dbReference type="Proteomes" id="UP000626109"/>
    </source>
</evidence>
<reference evidence="2" key="1">
    <citation type="submission" date="2021-02" db="EMBL/GenBank/DDBJ databases">
        <authorList>
            <person name="Dougan E. K."/>
            <person name="Rhodes N."/>
            <person name="Thang M."/>
            <person name="Chan C."/>
        </authorList>
    </citation>
    <scope>NUCLEOTIDE SEQUENCE</scope>
</reference>
<protein>
    <submittedName>
        <fullName evidence="2">Uncharacterized protein</fullName>
    </submittedName>
</protein>
<organism evidence="2 3">
    <name type="scientific">Polarella glacialis</name>
    <name type="common">Dinoflagellate</name>
    <dbReference type="NCBI Taxonomy" id="89957"/>
    <lineage>
        <taxon>Eukaryota</taxon>
        <taxon>Sar</taxon>
        <taxon>Alveolata</taxon>
        <taxon>Dinophyceae</taxon>
        <taxon>Suessiales</taxon>
        <taxon>Suessiaceae</taxon>
        <taxon>Polarella</taxon>
    </lineage>
</organism>
<dbReference type="EMBL" id="CAJNNW010026179">
    <property type="protein sequence ID" value="CAE8683287.1"/>
    <property type="molecule type" value="Genomic_DNA"/>
</dbReference>
<comment type="caution">
    <text evidence="2">The sequence shown here is derived from an EMBL/GenBank/DDBJ whole genome shotgun (WGS) entry which is preliminary data.</text>
</comment>
<gene>
    <name evidence="1" type="ORF">PGLA1383_LOCUS30817</name>
    <name evidence="2" type="ORF">PGLA2088_LOCUS23386</name>
</gene>